<dbReference type="Pfam" id="PF13561">
    <property type="entry name" value="adh_short_C2"/>
    <property type="match status" value="1"/>
</dbReference>
<sequence length="250" mass="25161">MGVLHGRVALVTGGASGIGLASAEALAVAGADVVVADIDSDGGAAAARRLAGLGGRAVFLHVDATDEQHVADAVRRIVSDFGGLDLALNNVGRGELGRTVTTTSLESWNAILGLSLTSTWLAMKHEIPAMVARGGGVIVNMSSSAGVSPQLTASPAYAAAKAGVAHLTRYAARQYADQGIRVNAVAPGITLTPRVEQWFAQDAIAEEVAGSQFIGRAATPAEVAASVVYLCSPAAAMVTGHTVPVSGGVR</sequence>
<reference evidence="3 4" key="1">
    <citation type="submission" date="2024-03" db="EMBL/GenBank/DDBJ databases">
        <title>Draft genome sequence of Pseudonocardia nematodicida JCM 31783.</title>
        <authorList>
            <person name="Butdee W."/>
            <person name="Duangmal K."/>
        </authorList>
    </citation>
    <scope>NUCLEOTIDE SEQUENCE [LARGE SCALE GENOMIC DNA]</scope>
    <source>
        <strain evidence="3 4">JCM 31783</strain>
    </source>
</reference>
<gene>
    <name evidence="3" type="ORF">WIS52_05535</name>
</gene>
<evidence type="ECO:0000256" key="2">
    <source>
        <dbReference type="ARBA" id="ARBA00023002"/>
    </source>
</evidence>
<dbReference type="SUPFAM" id="SSF51735">
    <property type="entry name" value="NAD(P)-binding Rossmann-fold domains"/>
    <property type="match status" value="1"/>
</dbReference>
<proteinExistence type="inferred from homology"/>
<accession>A0ABV1K629</accession>
<dbReference type="Proteomes" id="UP001494902">
    <property type="component" value="Unassembled WGS sequence"/>
</dbReference>
<dbReference type="Gene3D" id="3.40.50.720">
    <property type="entry name" value="NAD(P)-binding Rossmann-like Domain"/>
    <property type="match status" value="1"/>
</dbReference>
<evidence type="ECO:0000313" key="3">
    <source>
        <dbReference type="EMBL" id="MEQ3549925.1"/>
    </source>
</evidence>
<name>A0ABV1K629_9PSEU</name>
<dbReference type="InterPro" id="IPR036291">
    <property type="entry name" value="NAD(P)-bd_dom_sf"/>
</dbReference>
<dbReference type="PANTHER" id="PTHR24321:SF8">
    <property type="entry name" value="ESTRADIOL 17-BETA-DEHYDROGENASE 8-RELATED"/>
    <property type="match status" value="1"/>
</dbReference>
<organism evidence="3 4">
    <name type="scientific">Pseudonocardia nematodicida</name>
    <dbReference type="NCBI Taxonomy" id="1206997"/>
    <lineage>
        <taxon>Bacteria</taxon>
        <taxon>Bacillati</taxon>
        <taxon>Actinomycetota</taxon>
        <taxon>Actinomycetes</taxon>
        <taxon>Pseudonocardiales</taxon>
        <taxon>Pseudonocardiaceae</taxon>
        <taxon>Pseudonocardia</taxon>
    </lineage>
</organism>
<dbReference type="PRINTS" id="PR00080">
    <property type="entry name" value="SDRFAMILY"/>
</dbReference>
<dbReference type="EMBL" id="JBEDNQ010000002">
    <property type="protein sequence ID" value="MEQ3549925.1"/>
    <property type="molecule type" value="Genomic_DNA"/>
</dbReference>
<evidence type="ECO:0000313" key="4">
    <source>
        <dbReference type="Proteomes" id="UP001494902"/>
    </source>
</evidence>
<comment type="similarity">
    <text evidence="1">Belongs to the short-chain dehydrogenases/reductases (SDR) family.</text>
</comment>
<keyword evidence="2" id="KW-0560">Oxidoreductase</keyword>
<keyword evidence="4" id="KW-1185">Reference proteome</keyword>
<comment type="caution">
    <text evidence="3">The sequence shown here is derived from an EMBL/GenBank/DDBJ whole genome shotgun (WGS) entry which is preliminary data.</text>
</comment>
<dbReference type="PRINTS" id="PR00081">
    <property type="entry name" value="GDHRDH"/>
</dbReference>
<dbReference type="InterPro" id="IPR002347">
    <property type="entry name" value="SDR_fam"/>
</dbReference>
<dbReference type="RefSeq" id="WP_349297017.1">
    <property type="nucleotide sequence ID" value="NZ_JBEDNQ010000002.1"/>
</dbReference>
<dbReference type="PANTHER" id="PTHR24321">
    <property type="entry name" value="DEHYDROGENASES, SHORT CHAIN"/>
    <property type="match status" value="1"/>
</dbReference>
<dbReference type="CDD" id="cd05233">
    <property type="entry name" value="SDR_c"/>
    <property type="match status" value="1"/>
</dbReference>
<protein>
    <submittedName>
        <fullName evidence="3">SDR family oxidoreductase</fullName>
    </submittedName>
</protein>
<evidence type="ECO:0000256" key="1">
    <source>
        <dbReference type="ARBA" id="ARBA00006484"/>
    </source>
</evidence>